<dbReference type="AlphaFoldDB" id="A0A0B7JZ03"/>
<name>A0A0B7JZ03_BIOOC</name>
<evidence type="ECO:0000313" key="1">
    <source>
        <dbReference type="EMBL" id="CEO47865.1"/>
    </source>
</evidence>
<proteinExistence type="predicted"/>
<sequence>MPEMRWGGQLAELPGQRYATDNNRCSIIRISHFIRAGSVPHDRQRLFQVHGQEELGWLVRPCVEARSNV</sequence>
<accession>A0A0B7JZ03</accession>
<organism evidence="1">
    <name type="scientific">Bionectria ochroleuca</name>
    <name type="common">Gliocladium roseum</name>
    <dbReference type="NCBI Taxonomy" id="29856"/>
    <lineage>
        <taxon>Eukaryota</taxon>
        <taxon>Fungi</taxon>
        <taxon>Dikarya</taxon>
        <taxon>Ascomycota</taxon>
        <taxon>Pezizomycotina</taxon>
        <taxon>Sordariomycetes</taxon>
        <taxon>Hypocreomycetidae</taxon>
        <taxon>Hypocreales</taxon>
        <taxon>Bionectriaceae</taxon>
        <taxon>Clonostachys</taxon>
    </lineage>
</organism>
<reference evidence="1" key="1">
    <citation type="submission" date="2015-01" db="EMBL/GenBank/DDBJ databases">
        <authorList>
            <person name="Durling Mikael"/>
        </authorList>
    </citation>
    <scope>NUCLEOTIDE SEQUENCE</scope>
</reference>
<feature type="non-terminal residue" evidence="1">
    <location>
        <position position="69"/>
    </location>
</feature>
<gene>
    <name evidence="1" type="ORF">BN869_000003920_1</name>
</gene>
<protein>
    <submittedName>
        <fullName evidence="1">Uncharacterized protein</fullName>
    </submittedName>
</protein>
<dbReference type="EMBL" id="CDPU01000008">
    <property type="protein sequence ID" value="CEO47865.1"/>
    <property type="molecule type" value="Genomic_DNA"/>
</dbReference>